<evidence type="ECO:0000259" key="6">
    <source>
        <dbReference type="Pfam" id="PF04542"/>
    </source>
</evidence>
<evidence type="ECO:0000256" key="5">
    <source>
        <dbReference type="ARBA" id="ARBA00023163"/>
    </source>
</evidence>
<dbReference type="InterPro" id="IPR039425">
    <property type="entry name" value="RNA_pol_sigma-70-like"/>
</dbReference>
<dbReference type="InterPro" id="IPR013324">
    <property type="entry name" value="RNA_pol_sigma_r3/r4-like"/>
</dbReference>
<proteinExistence type="inferred from homology"/>
<evidence type="ECO:0000256" key="3">
    <source>
        <dbReference type="ARBA" id="ARBA00023082"/>
    </source>
</evidence>
<evidence type="ECO:0000256" key="2">
    <source>
        <dbReference type="ARBA" id="ARBA00023015"/>
    </source>
</evidence>
<comment type="caution">
    <text evidence="8">The sequence shown here is derived from an EMBL/GenBank/DDBJ whole genome shotgun (WGS) entry which is preliminary data.</text>
</comment>
<dbReference type="Pfam" id="PF08281">
    <property type="entry name" value="Sigma70_r4_2"/>
    <property type="match status" value="1"/>
</dbReference>
<accession>A0A9D5M233</accession>
<dbReference type="Gene3D" id="1.10.1740.10">
    <property type="match status" value="1"/>
</dbReference>
<dbReference type="Proteomes" id="UP000806542">
    <property type="component" value="Unassembled WGS sequence"/>
</dbReference>
<dbReference type="CDD" id="cd06171">
    <property type="entry name" value="Sigma70_r4"/>
    <property type="match status" value="1"/>
</dbReference>
<dbReference type="InterPro" id="IPR036388">
    <property type="entry name" value="WH-like_DNA-bd_sf"/>
</dbReference>
<keyword evidence="2" id="KW-0805">Transcription regulation</keyword>
<dbReference type="GO" id="GO:0006352">
    <property type="term" value="P:DNA-templated transcription initiation"/>
    <property type="evidence" value="ECO:0007669"/>
    <property type="project" value="InterPro"/>
</dbReference>
<sequence length="159" mass="18978">MDITDELYKKHYHGALLYVYSLCGNYHLAEDIVSESFYKALVSYQDTEERFKFWLFRVCKNAFIDFLRRNKNKTELKADLQDETDIADRVIVQEKYRSLYRAVELLQPEYQEVITLFYFNEMRISEIAVITNKSPAAVKVALYRARKKLKEILEVNYGF</sequence>
<dbReference type="RefSeq" id="WP_226391748.1">
    <property type="nucleotide sequence ID" value="NZ_JADCKB010000002.1"/>
</dbReference>
<dbReference type="InterPro" id="IPR013325">
    <property type="entry name" value="RNA_pol_sigma_r2"/>
</dbReference>
<evidence type="ECO:0000256" key="4">
    <source>
        <dbReference type="ARBA" id="ARBA00023125"/>
    </source>
</evidence>
<dbReference type="AlphaFoldDB" id="A0A9D5M233"/>
<keyword evidence="5" id="KW-0804">Transcription</keyword>
<dbReference type="PANTHER" id="PTHR43133">
    <property type="entry name" value="RNA POLYMERASE ECF-TYPE SIGMA FACTO"/>
    <property type="match status" value="1"/>
</dbReference>
<protein>
    <submittedName>
        <fullName evidence="8">Sigma-70 family RNA polymerase sigma factor</fullName>
    </submittedName>
</protein>
<keyword evidence="4" id="KW-0238">DNA-binding</keyword>
<dbReference type="InterPro" id="IPR013249">
    <property type="entry name" value="RNA_pol_sigma70_r4_t2"/>
</dbReference>
<dbReference type="InterPro" id="IPR014284">
    <property type="entry name" value="RNA_pol_sigma-70_dom"/>
</dbReference>
<name>A0A9D5M233_9FIRM</name>
<dbReference type="NCBIfam" id="TIGR02937">
    <property type="entry name" value="sigma70-ECF"/>
    <property type="match status" value="1"/>
</dbReference>
<keyword evidence="9" id="KW-1185">Reference proteome</keyword>
<dbReference type="SUPFAM" id="SSF88659">
    <property type="entry name" value="Sigma3 and sigma4 domains of RNA polymerase sigma factors"/>
    <property type="match status" value="1"/>
</dbReference>
<dbReference type="InterPro" id="IPR007627">
    <property type="entry name" value="RNA_pol_sigma70_r2"/>
</dbReference>
<dbReference type="GO" id="GO:0003677">
    <property type="term" value="F:DNA binding"/>
    <property type="evidence" value="ECO:0007669"/>
    <property type="project" value="UniProtKB-KW"/>
</dbReference>
<dbReference type="PANTHER" id="PTHR43133:SF8">
    <property type="entry name" value="RNA POLYMERASE SIGMA FACTOR HI_1459-RELATED"/>
    <property type="match status" value="1"/>
</dbReference>
<reference evidence="8" key="1">
    <citation type="submission" date="2020-10" db="EMBL/GenBank/DDBJ databases">
        <title>ChiBAC.</title>
        <authorList>
            <person name="Zenner C."/>
            <person name="Hitch T.C.A."/>
            <person name="Clavel T."/>
        </authorList>
    </citation>
    <scope>NUCLEOTIDE SEQUENCE</scope>
    <source>
        <strain evidence="8">DSM 107454</strain>
    </source>
</reference>
<dbReference type="EMBL" id="JADCKB010000002">
    <property type="protein sequence ID" value="MBE5039185.1"/>
    <property type="molecule type" value="Genomic_DNA"/>
</dbReference>
<comment type="similarity">
    <text evidence="1">Belongs to the sigma-70 factor family. ECF subfamily.</text>
</comment>
<keyword evidence="3" id="KW-0731">Sigma factor</keyword>
<feature type="domain" description="RNA polymerase sigma-70 region 2" evidence="6">
    <location>
        <begin position="7"/>
        <end position="71"/>
    </location>
</feature>
<dbReference type="Pfam" id="PF04542">
    <property type="entry name" value="Sigma70_r2"/>
    <property type="match status" value="1"/>
</dbReference>
<evidence type="ECO:0000259" key="7">
    <source>
        <dbReference type="Pfam" id="PF08281"/>
    </source>
</evidence>
<organism evidence="8 9">
    <name type="scientific">Ructibacterium gallinarum</name>
    <dbReference type="NCBI Taxonomy" id="2779355"/>
    <lineage>
        <taxon>Bacteria</taxon>
        <taxon>Bacillati</taxon>
        <taxon>Bacillota</taxon>
        <taxon>Clostridia</taxon>
        <taxon>Eubacteriales</taxon>
        <taxon>Oscillospiraceae</taxon>
        <taxon>Ructibacterium</taxon>
    </lineage>
</organism>
<dbReference type="SUPFAM" id="SSF88946">
    <property type="entry name" value="Sigma2 domain of RNA polymerase sigma factors"/>
    <property type="match status" value="1"/>
</dbReference>
<dbReference type="GO" id="GO:0016987">
    <property type="term" value="F:sigma factor activity"/>
    <property type="evidence" value="ECO:0007669"/>
    <property type="project" value="UniProtKB-KW"/>
</dbReference>
<evidence type="ECO:0000313" key="9">
    <source>
        <dbReference type="Proteomes" id="UP000806542"/>
    </source>
</evidence>
<feature type="domain" description="RNA polymerase sigma factor 70 region 4 type 2" evidence="7">
    <location>
        <begin position="97"/>
        <end position="149"/>
    </location>
</feature>
<evidence type="ECO:0000256" key="1">
    <source>
        <dbReference type="ARBA" id="ARBA00010641"/>
    </source>
</evidence>
<evidence type="ECO:0000313" key="8">
    <source>
        <dbReference type="EMBL" id="MBE5039185.1"/>
    </source>
</evidence>
<dbReference type="Gene3D" id="1.10.10.10">
    <property type="entry name" value="Winged helix-like DNA-binding domain superfamily/Winged helix DNA-binding domain"/>
    <property type="match status" value="1"/>
</dbReference>
<gene>
    <name evidence="8" type="ORF">INF28_01705</name>
</gene>